<dbReference type="Proteomes" id="UP000028185">
    <property type="component" value="Chromosome"/>
</dbReference>
<proteinExistence type="predicted"/>
<dbReference type="PATRIC" id="fig|1214179.4.peg.2044"/>
<dbReference type="EMBL" id="CP008921">
    <property type="protein sequence ID" value="AIG44390.1"/>
    <property type="molecule type" value="Genomic_DNA"/>
</dbReference>
<dbReference type="AlphaFoldDB" id="A0A075STR6"/>
<evidence type="ECO:0000313" key="1">
    <source>
        <dbReference type="EMBL" id="AIG44390.1"/>
    </source>
</evidence>
<evidence type="ECO:0000313" key="2">
    <source>
        <dbReference type="Proteomes" id="UP000028185"/>
    </source>
</evidence>
<keyword evidence="1" id="KW-0378">Hydrolase</keyword>
<reference evidence="1 2" key="1">
    <citation type="journal article" date="2014" name="Genome Announc.">
        <title>Whole-Genome Sequence of Streptococcus suis Serotype 4 Reference Strain 6407.</title>
        <authorList>
            <person name="Wang K."/>
            <person name="Chen J."/>
            <person name="Yao H."/>
            <person name="Lu C."/>
        </authorList>
    </citation>
    <scope>NUCLEOTIDE SEQUENCE [LARGE SCALE GENOMIC DNA]</scope>
    <source>
        <strain evidence="1">6407</strain>
    </source>
</reference>
<dbReference type="HOGENOM" id="CLU_108879_9_0_9"/>
<name>A0A075STR6_STRSU</name>
<gene>
    <name evidence="1" type="ORF">ID09_10280</name>
</gene>
<organism evidence="1 2">
    <name type="scientific">Streptococcus suis 6407</name>
    <dbReference type="NCBI Taxonomy" id="1214179"/>
    <lineage>
        <taxon>Bacteria</taxon>
        <taxon>Bacillati</taxon>
        <taxon>Bacillota</taxon>
        <taxon>Bacilli</taxon>
        <taxon>Lactobacillales</taxon>
        <taxon>Streptococcaceae</taxon>
        <taxon>Streptococcus</taxon>
    </lineage>
</organism>
<dbReference type="RefSeq" id="WP_029694579.1">
    <property type="nucleotide sequence ID" value="NZ_ALLE01000019.1"/>
</dbReference>
<accession>A0A075STR6</accession>
<keyword evidence="1" id="KW-0540">Nuclease</keyword>
<keyword evidence="1" id="KW-0255">Endonuclease</keyword>
<sequence length="110" mass="13497">MAHYYKPVRQSLKTKKWEKFRDKMMRKSDYLCQESLRYGLSVPAEMIHHIFPVSEYPELEFVEWNCLALTNRKHNTFHDRVNDKVVGQGIYWQKKRKKEFQKFYGYPPTF</sequence>
<protein>
    <submittedName>
        <fullName evidence="1">Endonuclease</fullName>
    </submittedName>
</protein>
<dbReference type="GO" id="GO:0004519">
    <property type="term" value="F:endonuclease activity"/>
    <property type="evidence" value="ECO:0007669"/>
    <property type="project" value="UniProtKB-KW"/>
</dbReference>